<keyword evidence="3" id="KW-1185">Reference proteome</keyword>
<dbReference type="Proteomes" id="UP000694844">
    <property type="component" value="Chromosome 3"/>
</dbReference>
<organism evidence="3 4">
    <name type="scientific">Crassostrea virginica</name>
    <name type="common">Eastern oyster</name>
    <dbReference type="NCBI Taxonomy" id="6565"/>
    <lineage>
        <taxon>Eukaryota</taxon>
        <taxon>Metazoa</taxon>
        <taxon>Spiralia</taxon>
        <taxon>Lophotrochozoa</taxon>
        <taxon>Mollusca</taxon>
        <taxon>Bivalvia</taxon>
        <taxon>Autobranchia</taxon>
        <taxon>Pteriomorphia</taxon>
        <taxon>Ostreida</taxon>
        <taxon>Ostreoidea</taxon>
        <taxon>Ostreidae</taxon>
        <taxon>Crassostrea</taxon>
    </lineage>
</organism>
<dbReference type="InterPro" id="IPR006597">
    <property type="entry name" value="Sel1-like"/>
</dbReference>
<name>A0A8B8D0R5_CRAVI</name>
<sequence>MAVWMAVAVQILGLFIPCGKCLQRVEQGEMETISVVLESSTQRQTDFVQILDPPKIITDSQRLQISYHCSKSKVFGIEVISNTEDHRKVRLFHKAWKCAKTIATNRKMTVVTKFPQKYLFQPDLLQRNYELLSDTRIRVWMIDEWQWQTAKRHHDAFLRALVKISYVVEYPSPFSRRQRDYEGVCMTWGTRMLLDISQRRIPKCPHENETVDIIKFPAVMTGLPYGIIRTFQPYKDPGLEFRRRSMIHNPRMTLSVWLYVLEYCQRGLCGIVTRMNKNSNYLTPMIFLTRDGRFHIQITQTKSEDVAALTNFHVPLHQWFRFEFTLDSHTWAFTFKYGRNLNQTFETSHRVPGQVSMDDTEGFLVIGGMEGRPAFKGYVGQATYFRNKIVSSTQIPFPDPLHPMFELQLSSREKKCTAFLQWTKERLGIIQIQRQQRELERRSFHFFANIYHQKRIQLTNATCFYHETPVSKNFRVLNSILKRYGHPDISITNMKEIGMKLFRLLQSKIDDDVSCVKKLFPVLKQSACLGDNDAMYLVAVILNNGFLVTADEIQGLAYLMMAALDNHRLSFLAIGNKHKYGLDTVPLDLDQAYMYYKYVADTTREDLENHKETDVLTESIRLTDDINLREQTDEDGDVFHWWIHQAKKAVFAAQQHVARMLFWGSQGLKRNIQSAVEYYKMGIESKDPVAMYDYGILLMRGQGMKKNVSEGLSHIRKAAEQRNPAALNALGWYAMTKDRNYTLAAQYFEESHRRGNPDAASHLGILYLHGYYPNKTADPDTALQYFSYAAARNQFDAGIYLAYLHYKGTPKTERSIKTAVEWARYIAEKNPHLGIVLRSALQAYRYGDTFLAILYYMMAAEAGIEVGTFNLAWLCEENKDGTTSFINKDCQWRNYNLSIHRETQFVDTYALIKMGDYYWFGCEGRRDVTKSVELYGLAASKGDPQGIFNLAHILEEGVRISPQVLQTIGILPSYNKSRFEILHELYSRCRDSPRTEAYIPCTVSLYRIIWTRVWQENEVLIKITGFITVLLMTGYSIYYITSNLRHIPDPNIRDIL</sequence>
<dbReference type="SUPFAM" id="SSF49899">
    <property type="entry name" value="Concanavalin A-like lectins/glucanases"/>
    <property type="match status" value="1"/>
</dbReference>
<dbReference type="OrthoDB" id="272077at2759"/>
<evidence type="ECO:0000313" key="3">
    <source>
        <dbReference type="Proteomes" id="UP000694844"/>
    </source>
</evidence>
<evidence type="ECO:0000256" key="1">
    <source>
        <dbReference type="SAM" id="Phobius"/>
    </source>
</evidence>
<feature type="transmembrane region" description="Helical" evidence="1">
    <location>
        <begin position="1019"/>
        <end position="1040"/>
    </location>
</feature>
<protein>
    <submittedName>
        <fullName evidence="4">Protein sel-1 homolog 3-like</fullName>
    </submittedName>
</protein>
<dbReference type="SUPFAM" id="SSF81901">
    <property type="entry name" value="HCP-like"/>
    <property type="match status" value="3"/>
</dbReference>
<keyword evidence="1" id="KW-1133">Transmembrane helix</keyword>
<dbReference type="Gene3D" id="1.25.40.10">
    <property type="entry name" value="Tetratricopeptide repeat domain"/>
    <property type="match status" value="2"/>
</dbReference>
<keyword evidence="1" id="KW-0812">Transmembrane</keyword>
<dbReference type="PANTHER" id="PTHR44444">
    <property type="entry name" value="PROTEIN SEL-1 HOMOLOG 3"/>
    <property type="match status" value="1"/>
</dbReference>
<dbReference type="Pfam" id="PF08238">
    <property type="entry name" value="Sel1"/>
    <property type="match status" value="7"/>
</dbReference>
<evidence type="ECO:0000256" key="2">
    <source>
        <dbReference type="SAM" id="SignalP"/>
    </source>
</evidence>
<dbReference type="InterPro" id="IPR042756">
    <property type="entry name" value="Sel-1L3"/>
</dbReference>
<dbReference type="InterPro" id="IPR011990">
    <property type="entry name" value="TPR-like_helical_dom_sf"/>
</dbReference>
<dbReference type="SMART" id="SM00671">
    <property type="entry name" value="SEL1"/>
    <property type="match status" value="8"/>
</dbReference>
<evidence type="ECO:0000313" key="4">
    <source>
        <dbReference type="RefSeq" id="XP_022321732.1"/>
    </source>
</evidence>
<accession>A0A8B8D0R5</accession>
<keyword evidence="2" id="KW-0732">Signal</keyword>
<feature type="signal peptide" evidence="2">
    <location>
        <begin position="1"/>
        <end position="21"/>
    </location>
</feature>
<feature type="chain" id="PRO_5034143311" evidence="2">
    <location>
        <begin position="22"/>
        <end position="1056"/>
    </location>
</feature>
<gene>
    <name evidence="4" type="primary">LOC111123593</name>
</gene>
<reference evidence="4" key="1">
    <citation type="submission" date="2025-08" db="UniProtKB">
        <authorList>
            <consortium name="RefSeq"/>
        </authorList>
    </citation>
    <scope>IDENTIFICATION</scope>
    <source>
        <tissue evidence="4">Whole sample</tissue>
    </source>
</reference>
<dbReference type="KEGG" id="cvn:111123593"/>
<dbReference type="GeneID" id="111123593"/>
<dbReference type="PANTHER" id="PTHR44444:SF6">
    <property type="entry name" value="LAMININ G DOMAIN-CONTAINING PROTEIN"/>
    <property type="match status" value="1"/>
</dbReference>
<proteinExistence type="predicted"/>
<dbReference type="RefSeq" id="XP_022321732.1">
    <property type="nucleotide sequence ID" value="XM_022466024.1"/>
</dbReference>
<dbReference type="AlphaFoldDB" id="A0A8B8D0R5"/>
<keyword evidence="1" id="KW-0472">Membrane</keyword>
<dbReference type="InterPro" id="IPR013320">
    <property type="entry name" value="ConA-like_dom_sf"/>
</dbReference>